<comment type="caution">
    <text evidence="1">The sequence shown here is derived from an EMBL/GenBank/DDBJ whole genome shotgun (WGS) entry which is preliminary data.</text>
</comment>
<proteinExistence type="predicted"/>
<reference evidence="1 2" key="1">
    <citation type="submission" date="2011-08" db="EMBL/GenBank/DDBJ databases">
        <title>The Genome Sequence of Clostridium orbiscindens 1_3_50AFAA.</title>
        <authorList>
            <consortium name="The Broad Institute Genome Sequencing Platform"/>
            <person name="Earl A."/>
            <person name="Ward D."/>
            <person name="Feldgarden M."/>
            <person name="Gevers D."/>
            <person name="Daigneault M."/>
            <person name="Strauss J."/>
            <person name="Allen-Vercoe E."/>
            <person name="Young S.K."/>
            <person name="Zeng Q."/>
            <person name="Gargeya S."/>
            <person name="Fitzgerald M."/>
            <person name="Haas B."/>
            <person name="Abouelleil A."/>
            <person name="Alvarado L."/>
            <person name="Arachchi H.M."/>
            <person name="Berlin A."/>
            <person name="Brown A."/>
            <person name="Chapman S.B."/>
            <person name="Chen Z."/>
            <person name="Dunbar C."/>
            <person name="Freedman E."/>
            <person name="Gearin G."/>
            <person name="Gellesch M."/>
            <person name="Goldberg J."/>
            <person name="Griggs A."/>
            <person name="Gujja S."/>
            <person name="Heiman D."/>
            <person name="Howarth C."/>
            <person name="Larson L."/>
            <person name="Lui A."/>
            <person name="MacDonald P.J.P."/>
            <person name="Montmayeur A."/>
            <person name="Murphy C."/>
            <person name="Neiman D."/>
            <person name="Pearson M."/>
            <person name="Priest M."/>
            <person name="Roberts A."/>
            <person name="Saif S."/>
            <person name="Shea T."/>
            <person name="Shenoy N."/>
            <person name="Sisk P."/>
            <person name="Stolte C."/>
            <person name="Sykes S."/>
            <person name="Wortman J."/>
            <person name="Nusbaum C."/>
            <person name="Birren B."/>
        </authorList>
    </citation>
    <scope>NUCLEOTIDE SEQUENCE [LARGE SCALE GENOMIC DNA]</scope>
    <source>
        <strain evidence="1 2">1_3_50AFAA</strain>
    </source>
</reference>
<dbReference type="AlphaFoldDB" id="A0A096B2F1"/>
<dbReference type="Proteomes" id="UP000029585">
    <property type="component" value="Unassembled WGS sequence"/>
</dbReference>
<dbReference type="HOGENOM" id="CLU_2130258_0_0_9"/>
<keyword evidence="2" id="KW-1185">Reference proteome</keyword>
<sequence length="113" mass="13260">MKLSFSTVLVAAPGGEVLTYWESGHPDEYDIWELITRDARYRKAAELLEESVEVRVSHYIYETESPGPDAHAEQSHFDLLDAYNELARRHRRSRFEHREDVSKVRTFSLHLEL</sequence>
<evidence type="ECO:0000313" key="1">
    <source>
        <dbReference type="EMBL" id="KGF53230.1"/>
    </source>
</evidence>
<organism evidence="1 2">
    <name type="scientific">Flavonifractor plautii 1_3_50AFAA</name>
    <dbReference type="NCBI Taxonomy" id="742738"/>
    <lineage>
        <taxon>Bacteria</taxon>
        <taxon>Bacillati</taxon>
        <taxon>Bacillota</taxon>
        <taxon>Clostridia</taxon>
        <taxon>Eubacteriales</taxon>
        <taxon>Oscillospiraceae</taxon>
        <taxon>Flavonifractor</taxon>
    </lineage>
</organism>
<name>A0A096B2F1_FLAPL</name>
<gene>
    <name evidence="1" type="ORF">HMPREF9460_03739</name>
</gene>
<protein>
    <submittedName>
        <fullName evidence="1">Uncharacterized protein</fullName>
    </submittedName>
</protein>
<accession>A0A096B2F1</accession>
<dbReference type="PATRIC" id="fig|742738.3.peg.3849"/>
<dbReference type="EMBL" id="ADLO01000114">
    <property type="protein sequence ID" value="KGF53230.1"/>
    <property type="molecule type" value="Genomic_DNA"/>
</dbReference>
<evidence type="ECO:0000313" key="2">
    <source>
        <dbReference type="Proteomes" id="UP000029585"/>
    </source>
</evidence>
<dbReference type="RefSeq" id="WP_044943137.1">
    <property type="nucleotide sequence ID" value="NZ_KN174167.1"/>
</dbReference>